<gene>
    <name evidence="2" type="ORF">BDA99DRAFT_522280</name>
</gene>
<reference evidence="2" key="1">
    <citation type="journal article" date="2022" name="IScience">
        <title>Evolution of zygomycete secretomes and the origins of terrestrial fungal ecologies.</title>
        <authorList>
            <person name="Chang Y."/>
            <person name="Wang Y."/>
            <person name="Mondo S."/>
            <person name="Ahrendt S."/>
            <person name="Andreopoulos W."/>
            <person name="Barry K."/>
            <person name="Beard J."/>
            <person name="Benny G.L."/>
            <person name="Blankenship S."/>
            <person name="Bonito G."/>
            <person name="Cuomo C."/>
            <person name="Desiro A."/>
            <person name="Gervers K.A."/>
            <person name="Hundley H."/>
            <person name="Kuo A."/>
            <person name="LaButti K."/>
            <person name="Lang B.F."/>
            <person name="Lipzen A."/>
            <person name="O'Donnell K."/>
            <person name="Pangilinan J."/>
            <person name="Reynolds N."/>
            <person name="Sandor L."/>
            <person name="Smith M.E."/>
            <person name="Tsang A."/>
            <person name="Grigoriev I.V."/>
            <person name="Stajich J.E."/>
            <person name="Spatafora J.W."/>
        </authorList>
    </citation>
    <scope>NUCLEOTIDE SEQUENCE</scope>
    <source>
        <strain evidence="2">RSA 2281</strain>
    </source>
</reference>
<sequence length="129" mass="15047">MSFHNENASSIYDSLPMLDSWYNKQPITSPSIQHFHHSSMMHPSNSSTTMTGQRQRQRHNKRCQHQGVSFSMEPPSIHYVRFSRAILDNDHHEEEQGCCDSRPTTTSRIHSVKSIMKNLIVKHTRRIMT</sequence>
<evidence type="ECO:0000256" key="1">
    <source>
        <dbReference type="SAM" id="MobiDB-lite"/>
    </source>
</evidence>
<name>A0AAD5P9N5_9FUNG</name>
<accession>A0AAD5P9N5</accession>
<keyword evidence="3" id="KW-1185">Reference proteome</keyword>
<feature type="compositionally biased region" description="Low complexity" evidence="1">
    <location>
        <begin position="40"/>
        <end position="51"/>
    </location>
</feature>
<evidence type="ECO:0000313" key="3">
    <source>
        <dbReference type="Proteomes" id="UP001209540"/>
    </source>
</evidence>
<feature type="region of interest" description="Disordered" evidence="1">
    <location>
        <begin position="39"/>
        <end position="70"/>
    </location>
</feature>
<dbReference type="AlphaFoldDB" id="A0AAD5P9N5"/>
<organism evidence="2 3">
    <name type="scientific">Phascolomyces articulosus</name>
    <dbReference type="NCBI Taxonomy" id="60185"/>
    <lineage>
        <taxon>Eukaryota</taxon>
        <taxon>Fungi</taxon>
        <taxon>Fungi incertae sedis</taxon>
        <taxon>Mucoromycota</taxon>
        <taxon>Mucoromycotina</taxon>
        <taxon>Mucoromycetes</taxon>
        <taxon>Mucorales</taxon>
        <taxon>Lichtheimiaceae</taxon>
        <taxon>Phascolomyces</taxon>
    </lineage>
</organism>
<proteinExistence type="predicted"/>
<evidence type="ECO:0000313" key="2">
    <source>
        <dbReference type="EMBL" id="KAI9250951.1"/>
    </source>
</evidence>
<dbReference type="Proteomes" id="UP001209540">
    <property type="component" value="Unassembled WGS sequence"/>
</dbReference>
<dbReference type="EMBL" id="JAIXMP010000031">
    <property type="protein sequence ID" value="KAI9250951.1"/>
    <property type="molecule type" value="Genomic_DNA"/>
</dbReference>
<reference evidence="2" key="2">
    <citation type="submission" date="2023-02" db="EMBL/GenBank/DDBJ databases">
        <authorList>
            <consortium name="DOE Joint Genome Institute"/>
            <person name="Mondo S.J."/>
            <person name="Chang Y."/>
            <person name="Wang Y."/>
            <person name="Ahrendt S."/>
            <person name="Andreopoulos W."/>
            <person name="Barry K."/>
            <person name="Beard J."/>
            <person name="Benny G.L."/>
            <person name="Blankenship S."/>
            <person name="Bonito G."/>
            <person name="Cuomo C."/>
            <person name="Desiro A."/>
            <person name="Gervers K.A."/>
            <person name="Hundley H."/>
            <person name="Kuo A."/>
            <person name="LaButti K."/>
            <person name="Lang B.F."/>
            <person name="Lipzen A."/>
            <person name="O'Donnell K."/>
            <person name="Pangilinan J."/>
            <person name="Reynolds N."/>
            <person name="Sandor L."/>
            <person name="Smith M.W."/>
            <person name="Tsang A."/>
            <person name="Grigoriev I.V."/>
            <person name="Stajich J.E."/>
            <person name="Spatafora J.W."/>
        </authorList>
    </citation>
    <scope>NUCLEOTIDE SEQUENCE</scope>
    <source>
        <strain evidence="2">RSA 2281</strain>
    </source>
</reference>
<feature type="compositionally biased region" description="Basic residues" evidence="1">
    <location>
        <begin position="55"/>
        <end position="64"/>
    </location>
</feature>
<protein>
    <submittedName>
        <fullName evidence="2">Uncharacterized protein</fullName>
    </submittedName>
</protein>
<comment type="caution">
    <text evidence="2">The sequence shown here is derived from an EMBL/GenBank/DDBJ whole genome shotgun (WGS) entry which is preliminary data.</text>
</comment>